<gene>
    <name evidence="12" type="ORF">L207DRAFT_548252</name>
</gene>
<keyword evidence="5" id="KW-0677">Repeat</keyword>
<dbReference type="InterPro" id="IPR049563">
    <property type="entry name" value="TXTP-like"/>
</dbReference>
<keyword evidence="4 10" id="KW-0812">Transmembrane</keyword>
<evidence type="ECO:0000256" key="3">
    <source>
        <dbReference type="ARBA" id="ARBA00022448"/>
    </source>
</evidence>
<dbReference type="InterPro" id="IPR023395">
    <property type="entry name" value="MCP_dom_sf"/>
</dbReference>
<dbReference type="EMBL" id="KZ613958">
    <property type="protein sequence ID" value="PMD32551.1"/>
    <property type="molecule type" value="Genomic_DNA"/>
</dbReference>
<dbReference type="GO" id="GO:0005743">
    <property type="term" value="C:mitochondrial inner membrane"/>
    <property type="evidence" value="ECO:0007669"/>
    <property type="project" value="UniProtKB-SubCell"/>
</dbReference>
<dbReference type="GO" id="GO:0006843">
    <property type="term" value="P:mitochondrial citrate transmembrane transport"/>
    <property type="evidence" value="ECO:0007669"/>
    <property type="project" value="TreeGrafter"/>
</dbReference>
<dbReference type="STRING" id="1149755.A0A2J6R206"/>
<evidence type="ECO:0000256" key="8">
    <source>
        <dbReference type="ARBA" id="ARBA00023128"/>
    </source>
</evidence>
<evidence type="ECO:0000256" key="2">
    <source>
        <dbReference type="ARBA" id="ARBA00006375"/>
    </source>
</evidence>
<dbReference type="AlphaFoldDB" id="A0A2J6R206"/>
<feature type="repeat" description="Solcar" evidence="10">
    <location>
        <begin position="7"/>
        <end position="93"/>
    </location>
</feature>
<evidence type="ECO:0000256" key="5">
    <source>
        <dbReference type="ARBA" id="ARBA00022737"/>
    </source>
</evidence>
<keyword evidence="8" id="KW-0496">Mitochondrion</keyword>
<evidence type="ECO:0000256" key="11">
    <source>
        <dbReference type="RuleBase" id="RU000488"/>
    </source>
</evidence>
<dbReference type="OrthoDB" id="44467at2759"/>
<keyword evidence="9 10" id="KW-0472">Membrane</keyword>
<dbReference type="SUPFAM" id="SSF103506">
    <property type="entry name" value="Mitochondrial carrier"/>
    <property type="match status" value="1"/>
</dbReference>
<evidence type="ECO:0000256" key="7">
    <source>
        <dbReference type="ARBA" id="ARBA00022989"/>
    </source>
</evidence>
<comment type="similarity">
    <text evidence="2 11">Belongs to the mitochondrial carrier (TC 2.A.29) family.</text>
</comment>
<dbReference type="PRINTS" id="PR00926">
    <property type="entry name" value="MITOCARRIER"/>
</dbReference>
<proteinExistence type="inferred from homology"/>
<dbReference type="InterPro" id="IPR018108">
    <property type="entry name" value="MCP_transmembrane"/>
</dbReference>
<evidence type="ECO:0000256" key="4">
    <source>
        <dbReference type="ARBA" id="ARBA00022692"/>
    </source>
</evidence>
<dbReference type="PANTHER" id="PTHR45788:SF4">
    <property type="entry name" value="TRICARBOXYLATE TRANSPORT PROTEIN, MITOCHONDRIAL"/>
    <property type="match status" value="1"/>
</dbReference>
<evidence type="ECO:0000313" key="12">
    <source>
        <dbReference type="EMBL" id="PMD32551.1"/>
    </source>
</evidence>
<evidence type="ECO:0000313" key="13">
    <source>
        <dbReference type="Proteomes" id="UP000235786"/>
    </source>
</evidence>
<evidence type="ECO:0000256" key="6">
    <source>
        <dbReference type="ARBA" id="ARBA00022792"/>
    </source>
</evidence>
<keyword evidence="6" id="KW-0999">Mitochondrion inner membrane</keyword>
<dbReference type="Proteomes" id="UP000235786">
    <property type="component" value="Unassembled WGS sequence"/>
</dbReference>
<protein>
    <submittedName>
        <fullName evidence="12">Putative mitochondrial solute carrier</fullName>
    </submittedName>
</protein>
<evidence type="ECO:0000256" key="9">
    <source>
        <dbReference type="ARBA" id="ARBA00023136"/>
    </source>
</evidence>
<accession>A0A2J6R206</accession>
<evidence type="ECO:0000256" key="1">
    <source>
        <dbReference type="ARBA" id="ARBA00004448"/>
    </source>
</evidence>
<dbReference type="InterPro" id="IPR002067">
    <property type="entry name" value="MCP"/>
</dbReference>
<dbReference type="Gene3D" id="1.50.40.10">
    <property type="entry name" value="Mitochondrial carrier domain"/>
    <property type="match status" value="1"/>
</dbReference>
<comment type="subcellular location">
    <subcellularLocation>
        <location evidence="1">Mitochondrion inner membrane</location>
        <topology evidence="1">Multi-pass membrane protein</topology>
    </subcellularLocation>
</comment>
<reference evidence="12 13" key="1">
    <citation type="submission" date="2016-04" db="EMBL/GenBank/DDBJ databases">
        <title>A degradative enzymes factory behind the ericoid mycorrhizal symbiosis.</title>
        <authorList>
            <consortium name="DOE Joint Genome Institute"/>
            <person name="Martino E."/>
            <person name="Morin E."/>
            <person name="Grelet G."/>
            <person name="Kuo A."/>
            <person name="Kohler A."/>
            <person name="Daghino S."/>
            <person name="Barry K."/>
            <person name="Choi C."/>
            <person name="Cichocki N."/>
            <person name="Clum A."/>
            <person name="Copeland A."/>
            <person name="Hainaut M."/>
            <person name="Haridas S."/>
            <person name="Labutti K."/>
            <person name="Lindquist E."/>
            <person name="Lipzen A."/>
            <person name="Khouja H.-R."/>
            <person name="Murat C."/>
            <person name="Ohm R."/>
            <person name="Olson A."/>
            <person name="Spatafora J."/>
            <person name="Veneault-Fourrey C."/>
            <person name="Henrissat B."/>
            <person name="Grigoriev I."/>
            <person name="Martin F."/>
            <person name="Perotto S."/>
        </authorList>
    </citation>
    <scope>NUCLEOTIDE SEQUENCE [LARGE SCALE GENOMIC DNA]</scope>
    <source>
        <strain evidence="12 13">F</strain>
    </source>
</reference>
<feature type="repeat" description="Solcar" evidence="10">
    <location>
        <begin position="105"/>
        <end position="197"/>
    </location>
</feature>
<keyword evidence="13" id="KW-1185">Reference proteome</keyword>
<keyword evidence="3 11" id="KW-0813">Transport</keyword>
<organism evidence="12 13">
    <name type="scientific">Hyaloscypha variabilis (strain UAMH 11265 / GT02V1 / F)</name>
    <name type="common">Meliniomyces variabilis</name>
    <dbReference type="NCBI Taxonomy" id="1149755"/>
    <lineage>
        <taxon>Eukaryota</taxon>
        <taxon>Fungi</taxon>
        <taxon>Dikarya</taxon>
        <taxon>Ascomycota</taxon>
        <taxon>Pezizomycotina</taxon>
        <taxon>Leotiomycetes</taxon>
        <taxon>Helotiales</taxon>
        <taxon>Hyaloscyphaceae</taxon>
        <taxon>Hyaloscypha</taxon>
        <taxon>Hyaloscypha variabilis</taxon>
    </lineage>
</organism>
<dbReference type="GO" id="GO:0071913">
    <property type="term" value="F:citrate secondary active transmembrane transporter activity"/>
    <property type="evidence" value="ECO:0007669"/>
    <property type="project" value="TreeGrafter"/>
</dbReference>
<dbReference type="PANTHER" id="PTHR45788">
    <property type="entry name" value="SUCCINATE/FUMARATE MITOCHONDRIAL TRANSPORTER-RELATED"/>
    <property type="match status" value="1"/>
</dbReference>
<sequence length="278" mass="29562">MENKKKPAVITKIIAGGVAGASETMITYPAEFVKTRKQLPQFSHGMISSLSILKSTYNTSGLSGFYSGCGVLAMGNALKSGIRFFSFEASRDYLDKVLATKQGQRSPWVNVLAGLSAGVVESLLVVTPGEALKTRLIEDAASKGCQRFAGKGTAAAAAIVVREEGIRVLWRGALPVLSKQATNSAVRFTSFGMMQEYVAKKSPSSAGNVGTTLVIGALSGVVTVYASMPFDNIKTRLQSSRAEYKGMIDCAADCLKNEGIGAFWRGTTPRLVRLTVRS</sequence>
<evidence type="ECO:0000256" key="10">
    <source>
        <dbReference type="PROSITE-ProRule" id="PRU00282"/>
    </source>
</evidence>
<dbReference type="PROSITE" id="PS50920">
    <property type="entry name" value="SOLCAR"/>
    <property type="match status" value="3"/>
</dbReference>
<keyword evidence="7" id="KW-1133">Transmembrane helix</keyword>
<name>A0A2J6R206_HYAVF</name>
<feature type="repeat" description="Solcar" evidence="10">
    <location>
        <begin position="207"/>
        <end position="278"/>
    </location>
</feature>
<dbReference type="Pfam" id="PF00153">
    <property type="entry name" value="Mito_carr"/>
    <property type="match status" value="3"/>
</dbReference>